<evidence type="ECO:0000256" key="16">
    <source>
        <dbReference type="PROSITE-ProRule" id="PRU00169"/>
    </source>
</evidence>
<evidence type="ECO:0000256" key="9">
    <source>
        <dbReference type="ARBA" id="ARBA00022840"/>
    </source>
</evidence>
<dbReference type="InterPro" id="IPR003594">
    <property type="entry name" value="HATPase_dom"/>
</dbReference>
<accession>A0A8B6X8M2</accession>
<dbReference type="NCBIfam" id="TIGR00229">
    <property type="entry name" value="sensory_box"/>
    <property type="match status" value="2"/>
</dbReference>
<evidence type="ECO:0000259" key="20">
    <source>
        <dbReference type="PROSITE" id="PS50110"/>
    </source>
</evidence>
<keyword evidence="12" id="KW-0843">Virulence</keyword>
<dbReference type="CDD" id="cd00082">
    <property type="entry name" value="HisKA"/>
    <property type="match status" value="1"/>
</dbReference>
<keyword evidence="4" id="KW-1003">Cell membrane</keyword>
<dbReference type="RefSeq" id="WP_051378666.1">
    <property type="nucleotide sequence ID" value="NZ_AXWS01000013.1"/>
</dbReference>
<feature type="domain" description="PAS" evidence="21">
    <location>
        <begin position="41"/>
        <end position="85"/>
    </location>
</feature>
<dbReference type="Pfam" id="PF13426">
    <property type="entry name" value="PAS_9"/>
    <property type="match status" value="1"/>
</dbReference>
<reference evidence="24" key="12">
    <citation type="journal article" date="2021" name="Curr. Opin. Microbiol.">
        <title>PAS domains in bacterial signal transduction.</title>
        <authorList>
            <person name="Stuffle E.C."/>
            <person name="Johnson M.S."/>
            <person name="Watts K.J."/>
        </authorList>
    </citation>
    <scope>NUCLEOTIDE SEQUENCE</scope>
</reference>
<dbReference type="InterPro" id="IPR003661">
    <property type="entry name" value="HisK_dim/P_dom"/>
</dbReference>
<dbReference type="EC" id="2.7.13.3" evidence="3"/>
<evidence type="ECO:0000259" key="19">
    <source>
        <dbReference type="PROSITE" id="PS50109"/>
    </source>
</evidence>
<evidence type="ECO:0000256" key="1">
    <source>
        <dbReference type="ARBA" id="ARBA00000085"/>
    </source>
</evidence>
<comment type="subcellular location">
    <subcellularLocation>
        <location evidence="2">Cell membrane</location>
        <topology evidence="2">Multi-pass membrane protein</topology>
    </subcellularLocation>
</comment>
<dbReference type="PROSITE" id="PS50112">
    <property type="entry name" value="PAS"/>
    <property type="match status" value="2"/>
</dbReference>
<dbReference type="PANTHER" id="PTHR45339">
    <property type="entry name" value="HYBRID SIGNAL TRANSDUCTION HISTIDINE KINASE J"/>
    <property type="match status" value="1"/>
</dbReference>
<dbReference type="Gene3D" id="3.30.450.20">
    <property type="entry name" value="PAS domain"/>
    <property type="match status" value="2"/>
</dbReference>
<reference evidence="24" key="10">
    <citation type="journal article" date="2015" name="Nucleic Acids Res.">
        <title>P2CS: updates of the prokaryotic two-component systems database.</title>
        <authorList>
            <person name="Ortet P."/>
            <person name="Whitworth D.E."/>
            <person name="Santaella C."/>
            <person name="Achouak W."/>
            <person name="Barakat M."/>
        </authorList>
    </citation>
    <scope>NUCLEOTIDE SEQUENCE</scope>
</reference>
<comment type="catalytic activity">
    <reaction evidence="1">
        <text>ATP + protein L-histidine = ADP + protein N-phospho-L-histidine.</text>
        <dbReference type="EC" id="2.7.13.3"/>
    </reaction>
</comment>
<protein>
    <recommendedName>
        <fullName evidence="15">Virulence sensor protein BvgS</fullName>
        <ecNumber evidence="3">2.7.13.3</ecNumber>
    </recommendedName>
</protein>
<evidence type="ECO:0000256" key="15">
    <source>
        <dbReference type="ARBA" id="ARBA00070152"/>
    </source>
</evidence>
<feature type="compositionally biased region" description="Low complexity" evidence="18">
    <location>
        <begin position="558"/>
        <end position="576"/>
    </location>
</feature>
<dbReference type="SMART" id="SM00387">
    <property type="entry name" value="HATPase_c"/>
    <property type="match status" value="1"/>
</dbReference>
<evidence type="ECO:0000256" key="18">
    <source>
        <dbReference type="SAM" id="MobiDB-lite"/>
    </source>
</evidence>
<dbReference type="AlphaFoldDB" id="A0A8B6X8M2"/>
<dbReference type="Proteomes" id="UP000675920">
    <property type="component" value="Unplaced"/>
</dbReference>
<reference evidence="24" key="4">
    <citation type="journal article" date="2000" name="Annu. Rev. Biochem.">
        <title>Two-component signal transduction.</title>
        <authorList>
            <person name="Stock A.M."/>
            <person name="Robinson V.L."/>
            <person name="Goudreau P.N."/>
        </authorList>
    </citation>
    <scope>NUCLEOTIDE SEQUENCE</scope>
</reference>
<dbReference type="InterPro" id="IPR011006">
    <property type="entry name" value="CheY-like_superfamily"/>
</dbReference>
<dbReference type="SUPFAM" id="SSF47384">
    <property type="entry name" value="Homodimeric domain of signal transducing histidine kinase"/>
    <property type="match status" value="1"/>
</dbReference>
<evidence type="ECO:0000256" key="17">
    <source>
        <dbReference type="SAM" id="Coils"/>
    </source>
</evidence>
<keyword evidence="6" id="KW-0812">Transmembrane</keyword>
<reference evidence="24" key="2">
    <citation type="journal article" date="1997" name="Curr. Biol.">
        <title>PAS: a multifunctional domain family comes to light.</title>
        <authorList>
            <person name="Ponting C.P."/>
            <person name="Aravind L."/>
        </authorList>
    </citation>
    <scope>NUCLEOTIDE SEQUENCE</scope>
</reference>
<reference evidence="24" key="8">
    <citation type="journal article" date="2010" name="Curr. Opin. Microbiol.">
        <title>Diversity of structure and function of response regulator output domains.</title>
        <authorList>
            <person name="Galperin M.Y."/>
        </authorList>
    </citation>
    <scope>NUCLEOTIDE SEQUENCE</scope>
</reference>
<name>A0A8B6X8M2_9BURK</name>
<dbReference type="Gene3D" id="1.10.287.130">
    <property type="match status" value="1"/>
</dbReference>
<proteinExistence type="predicted"/>
<keyword evidence="5 16" id="KW-0597">Phosphoprotein</keyword>
<dbReference type="SUPFAM" id="SSF55874">
    <property type="entry name" value="ATPase domain of HSP90 chaperone/DNA topoisomerase II/histidine kinase"/>
    <property type="match status" value="1"/>
</dbReference>
<dbReference type="SMART" id="SM00091">
    <property type="entry name" value="PAS"/>
    <property type="match status" value="2"/>
</dbReference>
<dbReference type="GO" id="GO:0005886">
    <property type="term" value="C:plasma membrane"/>
    <property type="evidence" value="ECO:0007669"/>
    <property type="project" value="UniProtKB-SubCell"/>
</dbReference>
<evidence type="ECO:0000256" key="2">
    <source>
        <dbReference type="ARBA" id="ARBA00004651"/>
    </source>
</evidence>
<feature type="domain" description="Histidine kinase" evidence="19">
    <location>
        <begin position="323"/>
        <end position="544"/>
    </location>
</feature>
<dbReference type="Pfam" id="PF00072">
    <property type="entry name" value="Response_reg"/>
    <property type="match status" value="1"/>
</dbReference>
<dbReference type="Gene3D" id="1.20.120.160">
    <property type="entry name" value="HPT domain"/>
    <property type="match status" value="1"/>
</dbReference>
<comment type="function">
    <text evidence="14">Member of the two-component regulatory system BvgS/BvgA. Phosphorylates BvgA via a four-step phosphorelay in response to environmental signals.</text>
</comment>
<keyword evidence="10" id="KW-1133">Transmembrane helix</keyword>
<evidence type="ECO:0000256" key="11">
    <source>
        <dbReference type="ARBA" id="ARBA00023012"/>
    </source>
</evidence>
<dbReference type="PROSITE" id="PS50110">
    <property type="entry name" value="RESPONSE_REGULATORY"/>
    <property type="match status" value="1"/>
</dbReference>
<evidence type="ECO:0000313" key="24">
    <source>
        <dbReference type="RefSeq" id="WP_051378666.1"/>
    </source>
</evidence>
<dbReference type="CDD" id="cd16922">
    <property type="entry name" value="HATPase_EvgS-ArcB-TorS-like"/>
    <property type="match status" value="1"/>
</dbReference>
<evidence type="ECO:0000256" key="7">
    <source>
        <dbReference type="ARBA" id="ARBA00022729"/>
    </source>
</evidence>
<keyword evidence="17" id="KW-0175">Coiled coil</keyword>
<reference evidence="24" key="11">
    <citation type="journal article" date="2019" name="Annu. Rev. Microbiol.">
        <title>Structural Basis of Response Regulator Function.</title>
        <authorList>
            <person name="Gao R."/>
            <person name="Bouillet S."/>
            <person name="Stock A.M."/>
        </authorList>
    </citation>
    <scope>NUCLEOTIDE SEQUENCE</scope>
</reference>
<evidence type="ECO:0000259" key="22">
    <source>
        <dbReference type="PROSITE" id="PS50113"/>
    </source>
</evidence>
<dbReference type="Gene3D" id="3.30.565.10">
    <property type="entry name" value="Histidine kinase-like ATPase, C-terminal domain"/>
    <property type="match status" value="1"/>
</dbReference>
<reference evidence="24" key="7">
    <citation type="journal article" date="2006" name="J. Bacteriol.">
        <title>Structural classification of bacterial response regulators: diversity of output domains and domain combinations.</title>
        <authorList>
            <person name="Galperin M.Y."/>
        </authorList>
    </citation>
    <scope>NUCLEOTIDE SEQUENCE</scope>
</reference>
<dbReference type="GO" id="GO:0005524">
    <property type="term" value="F:ATP binding"/>
    <property type="evidence" value="ECO:0007669"/>
    <property type="project" value="UniProtKB-KW"/>
</dbReference>
<keyword evidence="11" id="KW-0902">Two-component regulatory system</keyword>
<dbReference type="InterPro" id="IPR001789">
    <property type="entry name" value="Sig_transdc_resp-reg_receiver"/>
</dbReference>
<feature type="domain" description="Response regulatory" evidence="20">
    <location>
        <begin position="593"/>
        <end position="708"/>
    </location>
</feature>
<dbReference type="SMART" id="SM00448">
    <property type="entry name" value="REC"/>
    <property type="match status" value="1"/>
</dbReference>
<dbReference type="SUPFAM" id="SSF52172">
    <property type="entry name" value="CheY-like"/>
    <property type="match status" value="1"/>
</dbReference>
<dbReference type="PANTHER" id="PTHR45339:SF1">
    <property type="entry name" value="HYBRID SIGNAL TRANSDUCTION HISTIDINE KINASE J"/>
    <property type="match status" value="1"/>
</dbReference>
<evidence type="ECO:0000256" key="12">
    <source>
        <dbReference type="ARBA" id="ARBA00023026"/>
    </source>
</evidence>
<keyword evidence="23" id="KW-1185">Reference proteome</keyword>
<dbReference type="InterPro" id="IPR035965">
    <property type="entry name" value="PAS-like_dom_sf"/>
</dbReference>
<dbReference type="Pfam" id="PF00512">
    <property type="entry name" value="HisKA"/>
    <property type="match status" value="1"/>
</dbReference>
<evidence type="ECO:0000256" key="5">
    <source>
        <dbReference type="ARBA" id="ARBA00022553"/>
    </source>
</evidence>
<dbReference type="InterPro" id="IPR000700">
    <property type="entry name" value="PAS-assoc_C"/>
</dbReference>
<dbReference type="InterPro" id="IPR013656">
    <property type="entry name" value="PAS_4"/>
</dbReference>
<dbReference type="PROSITE" id="PS50109">
    <property type="entry name" value="HIS_KIN"/>
    <property type="match status" value="1"/>
</dbReference>
<dbReference type="InterPro" id="IPR036890">
    <property type="entry name" value="HATPase_C_sf"/>
</dbReference>
<feature type="domain" description="PAS" evidence="21">
    <location>
        <begin position="162"/>
        <end position="207"/>
    </location>
</feature>
<evidence type="ECO:0000259" key="21">
    <source>
        <dbReference type="PROSITE" id="PS50112"/>
    </source>
</evidence>
<feature type="modified residue" description="4-aspartylphosphate" evidence="16">
    <location>
        <position position="642"/>
    </location>
</feature>
<keyword evidence="8" id="KW-0547">Nucleotide-binding</keyword>
<dbReference type="SMART" id="SM00086">
    <property type="entry name" value="PAC"/>
    <property type="match status" value="2"/>
</dbReference>
<keyword evidence="7" id="KW-0732">Signal</keyword>
<evidence type="ECO:0000256" key="8">
    <source>
        <dbReference type="ARBA" id="ARBA00022741"/>
    </source>
</evidence>
<keyword evidence="24" id="KW-0808">Transferase</keyword>
<evidence type="ECO:0000256" key="4">
    <source>
        <dbReference type="ARBA" id="ARBA00022475"/>
    </source>
</evidence>
<organism evidence="23 24">
    <name type="scientific">Derxia gummosa DSM 723</name>
    <dbReference type="NCBI Taxonomy" id="1121388"/>
    <lineage>
        <taxon>Bacteria</taxon>
        <taxon>Pseudomonadati</taxon>
        <taxon>Pseudomonadota</taxon>
        <taxon>Betaproteobacteria</taxon>
        <taxon>Burkholderiales</taxon>
        <taxon>Alcaligenaceae</taxon>
        <taxon>Derxia</taxon>
    </lineage>
</organism>
<dbReference type="InterPro" id="IPR001610">
    <property type="entry name" value="PAC"/>
</dbReference>
<keyword evidence="9" id="KW-0067">ATP-binding</keyword>
<dbReference type="Gene3D" id="3.40.50.2300">
    <property type="match status" value="1"/>
</dbReference>
<dbReference type="SUPFAM" id="SSF55785">
    <property type="entry name" value="PYP-like sensor domain (PAS domain)"/>
    <property type="match status" value="2"/>
</dbReference>
<dbReference type="PRINTS" id="PR00344">
    <property type="entry name" value="BCTRLSENSOR"/>
</dbReference>
<dbReference type="InterPro" id="IPR036097">
    <property type="entry name" value="HisK_dim/P_sf"/>
</dbReference>
<dbReference type="PROSITE" id="PS50113">
    <property type="entry name" value="PAC"/>
    <property type="match status" value="1"/>
</dbReference>
<feature type="region of interest" description="Disordered" evidence="18">
    <location>
        <begin position="554"/>
        <end position="576"/>
    </location>
</feature>
<keyword evidence="24" id="KW-0418">Kinase</keyword>
<dbReference type="Pfam" id="PF08448">
    <property type="entry name" value="PAS_4"/>
    <property type="match status" value="1"/>
</dbReference>
<evidence type="ECO:0000256" key="14">
    <source>
        <dbReference type="ARBA" id="ARBA00058004"/>
    </source>
</evidence>
<dbReference type="CDD" id="cd00130">
    <property type="entry name" value="PAS"/>
    <property type="match status" value="2"/>
</dbReference>
<dbReference type="FunFam" id="3.30.565.10:FF:000010">
    <property type="entry name" value="Sensor histidine kinase RcsC"/>
    <property type="match status" value="1"/>
</dbReference>
<dbReference type="Pfam" id="PF02518">
    <property type="entry name" value="HATPase_c"/>
    <property type="match status" value="1"/>
</dbReference>
<keyword evidence="13" id="KW-0472">Membrane</keyword>
<dbReference type="CDD" id="cd17546">
    <property type="entry name" value="REC_hyHK_CKI1_RcsC-like"/>
    <property type="match status" value="1"/>
</dbReference>
<evidence type="ECO:0000313" key="23">
    <source>
        <dbReference type="Proteomes" id="UP000675920"/>
    </source>
</evidence>
<dbReference type="InterPro" id="IPR005467">
    <property type="entry name" value="His_kinase_dom"/>
</dbReference>
<reference evidence="24" key="5">
    <citation type="journal article" date="2000" name="Trends Biochem. Sci.">
        <title>GHKL, an emergent ATPase/kinase superfamily.</title>
        <authorList>
            <person name="Dutta R."/>
            <person name="Inouye M."/>
        </authorList>
    </citation>
    <scope>NUCLEOTIDE SEQUENCE</scope>
</reference>
<evidence type="ECO:0000256" key="13">
    <source>
        <dbReference type="ARBA" id="ARBA00023136"/>
    </source>
</evidence>
<reference evidence="24" key="1">
    <citation type="journal article" date="1994" name="Trends Genet.">
        <title>Protein histidine kinases and signal transduction in prokaryotes and eukaryotes.</title>
        <authorList>
            <person name="Alex L.A."/>
            <person name="Simon M.I."/>
        </authorList>
    </citation>
    <scope>NUCLEOTIDE SEQUENCE</scope>
</reference>
<reference evidence="24" key="9">
    <citation type="journal article" date="2013" name="Biochem. Soc. Trans.">
        <title>Histidine kinases from bacteria to humans.</title>
        <authorList>
            <person name="Attwood P.V."/>
        </authorList>
    </citation>
    <scope>NUCLEOTIDE SEQUENCE</scope>
</reference>
<reference evidence="24" key="3">
    <citation type="journal article" date="1999" name="Curr. Biol.">
        <title>Signal transduction: Gyrating protein kinases.</title>
        <authorList>
            <person name="Stock J."/>
        </authorList>
    </citation>
    <scope>NUCLEOTIDE SEQUENCE</scope>
</reference>
<dbReference type="InterPro" id="IPR000014">
    <property type="entry name" value="PAS"/>
</dbReference>
<dbReference type="GO" id="GO:0000155">
    <property type="term" value="F:phosphorelay sensor kinase activity"/>
    <property type="evidence" value="ECO:0007669"/>
    <property type="project" value="InterPro"/>
</dbReference>
<evidence type="ECO:0000256" key="6">
    <source>
        <dbReference type="ARBA" id="ARBA00022692"/>
    </source>
</evidence>
<reference evidence="24" key="6">
    <citation type="journal article" date="2004" name="Eur. J. Biochem.">
        <title>The PAS fold. A redefinition of the PAS domain based upon structural prediction.</title>
        <authorList>
            <person name="Hefti M.H."/>
            <person name="Francoijs K.J."/>
            <person name="de Vries S.C."/>
            <person name="Dixon R."/>
            <person name="Vervoort J."/>
        </authorList>
    </citation>
    <scope>NUCLEOTIDE SEQUENCE</scope>
</reference>
<dbReference type="InterPro" id="IPR004358">
    <property type="entry name" value="Sig_transdc_His_kin-like_C"/>
</dbReference>
<feature type="domain" description="PAC" evidence="22">
    <location>
        <begin position="233"/>
        <end position="287"/>
    </location>
</feature>
<dbReference type="SUPFAM" id="SSF47226">
    <property type="entry name" value="Histidine-containing phosphotransfer domain, HPT domain"/>
    <property type="match status" value="1"/>
</dbReference>
<sequence>MSNFIAGLAVAALGMAGVSLLRRWRRGRVAGLPPGLSSRDRDAALAAIVGNSPAALSIKDRDGRYVLANPNLQRIHGRSEAEIVGLDDFALYPHDAAEQYRANDARVLSTLARHSIEEVVVVDGEPRTFMSQMFPVLDAFGRARFVCRISLDITARLHAEAEARKLAQAVEQNPASVILTGIDGRIEYVNPAFTAHTGHARDDVLGRDPRFLGAGLTPADTYADLWRALDASRPWRGEFINRRADGSRYVALAVVAAIRDAAGQPTHYLSIQEDITERKRIAEDLERARATLEERVARRTHELEVARDAAETAVRAKSLFLANMSHEIRTPMNAILGLAHLLMREIADEGPRARLRRLDDAARHLLGIVNDILDLSKLEAGKMTLEPGEFALDSLLDQALDMVRGAARDKSLDLLLDADAGLPRRLNGDRLRLAQALINLLSNAVRFTDAGSVRLGAREAARADGRVLLRFEVSDTGVGIAAGQIGELFTDFAQLDGTSGRRHGGTGLGLALTRRFARLMGGDTGVKSVLGKGSCFWFTAWLGLASDAGDAARTDAVPGAASDPASGTASAPAAITTSARGEAELRAHGAGRRVLVVDDNPVNREIAADLLTGAGLLVDVAPDGASAIAQVNAGHHDLVLMDVQMPGIDGLEATRRLRADGFTRLPIVAMTANASGEDRAACLAAGMNDHVGKPVDPQALFATLLHWLPGAGQLLAEAPRSSRDSAPRFATPDLDLALALPQAGGSAEVLMRVVSRFVATYRDGDPALARLQWPDPGVPWLASCHSLRGACAAIGATAFRRRVEEFELTVSGTPDVTALAPEARQLGDELAALAGRLGLALSAAHDV</sequence>
<dbReference type="InterPro" id="IPR036641">
    <property type="entry name" value="HPT_dom_sf"/>
</dbReference>
<evidence type="ECO:0000256" key="3">
    <source>
        <dbReference type="ARBA" id="ARBA00012438"/>
    </source>
</evidence>
<dbReference type="SMART" id="SM00388">
    <property type="entry name" value="HisKA"/>
    <property type="match status" value="1"/>
</dbReference>
<reference evidence="24" key="13">
    <citation type="submission" date="2025-08" db="UniProtKB">
        <authorList>
            <consortium name="RefSeq"/>
        </authorList>
    </citation>
    <scope>IDENTIFICATION</scope>
</reference>
<feature type="coiled-coil region" evidence="17">
    <location>
        <begin position="275"/>
        <end position="302"/>
    </location>
</feature>
<evidence type="ECO:0000256" key="10">
    <source>
        <dbReference type="ARBA" id="ARBA00022989"/>
    </source>
</evidence>